<dbReference type="KEGG" id="mfv:Mfer_1243"/>
<dbReference type="NCBIfam" id="TIGR00106">
    <property type="entry name" value="MTH1187 family thiamine-binding protein"/>
    <property type="match status" value="1"/>
</dbReference>
<proteinExistence type="inferred from homology"/>
<protein>
    <recommendedName>
        <fullName evidence="2">Thiamine-binding protein domain-containing protein</fullName>
    </recommendedName>
</protein>
<dbReference type="GO" id="GO:0005829">
    <property type="term" value="C:cytosol"/>
    <property type="evidence" value="ECO:0007669"/>
    <property type="project" value="TreeGrafter"/>
</dbReference>
<evidence type="ECO:0000313" key="3">
    <source>
        <dbReference type="EMBL" id="ADP78029.1"/>
    </source>
</evidence>
<dbReference type="InterPro" id="IPR002767">
    <property type="entry name" value="Thiamine_BP"/>
</dbReference>
<name>E3GWW0_METFV</name>
<dbReference type="PANTHER" id="PTHR33777">
    <property type="entry name" value="UPF0045 PROTEIN ECM15"/>
    <property type="match status" value="1"/>
</dbReference>
<dbReference type="HOGENOM" id="CLU_137479_3_2_2"/>
<dbReference type="Proteomes" id="UP000002315">
    <property type="component" value="Chromosome"/>
</dbReference>
<dbReference type="PANTHER" id="PTHR33777:SF1">
    <property type="entry name" value="UPF0045 PROTEIN ECM15"/>
    <property type="match status" value="1"/>
</dbReference>
<evidence type="ECO:0000313" key="4">
    <source>
        <dbReference type="Proteomes" id="UP000002315"/>
    </source>
</evidence>
<reference evidence="3 4" key="1">
    <citation type="journal article" date="2010" name="Stand. Genomic Sci.">
        <title>Complete genome sequence of Methanothermus fervidus type strain (V24S).</title>
        <authorList>
            <person name="Anderson I."/>
            <person name="Djao O.D."/>
            <person name="Misra M."/>
            <person name="Chertkov O."/>
            <person name="Nolan M."/>
            <person name="Lucas S."/>
            <person name="Lapidus A."/>
            <person name="Del Rio T.G."/>
            <person name="Tice H."/>
            <person name="Cheng J.F."/>
            <person name="Tapia R."/>
            <person name="Han C."/>
            <person name="Goodwin L."/>
            <person name="Pitluck S."/>
            <person name="Liolios K."/>
            <person name="Ivanova N."/>
            <person name="Mavromatis K."/>
            <person name="Mikhailova N."/>
            <person name="Pati A."/>
            <person name="Brambilla E."/>
            <person name="Chen A."/>
            <person name="Palaniappan K."/>
            <person name="Land M."/>
            <person name="Hauser L."/>
            <person name="Chang Y.J."/>
            <person name="Jeffries C.D."/>
            <person name="Sikorski J."/>
            <person name="Spring S."/>
            <person name="Rohde M."/>
            <person name="Eichinger K."/>
            <person name="Huber H."/>
            <person name="Wirth R."/>
            <person name="Goker M."/>
            <person name="Detter J.C."/>
            <person name="Woyke T."/>
            <person name="Bristow J."/>
            <person name="Eisen J.A."/>
            <person name="Markowitz V."/>
            <person name="Hugenholtz P."/>
            <person name="Klenk H.P."/>
            <person name="Kyrpides N.C."/>
        </authorList>
    </citation>
    <scope>NUCLEOTIDE SEQUENCE [LARGE SCALE GENOMIC DNA]</scope>
    <source>
        <strain evidence="4">ATCC 43054 / DSM 2088 / JCM 10308 / V24 S</strain>
    </source>
</reference>
<evidence type="ECO:0000256" key="1">
    <source>
        <dbReference type="ARBA" id="ARBA00010272"/>
    </source>
</evidence>
<dbReference type="SUPFAM" id="SSF89957">
    <property type="entry name" value="MTH1187/YkoF-like"/>
    <property type="match status" value="1"/>
</dbReference>
<gene>
    <name evidence="3" type="ordered locus">Mfer_1243</name>
</gene>
<accession>E3GWW0</accession>
<dbReference type="InterPro" id="IPR029756">
    <property type="entry name" value="MTH1187/YkoF-like"/>
</dbReference>
<dbReference type="STRING" id="523846.Mfer_1243"/>
<dbReference type="Pfam" id="PF01910">
    <property type="entry name" value="Thiamine_BP"/>
    <property type="match status" value="1"/>
</dbReference>
<dbReference type="Gene3D" id="3.30.70.930">
    <property type="match status" value="1"/>
</dbReference>
<dbReference type="OrthoDB" id="10763at2157"/>
<keyword evidence="4" id="KW-1185">Reference proteome</keyword>
<dbReference type="AlphaFoldDB" id="E3GWW0"/>
<evidence type="ECO:0000259" key="2">
    <source>
        <dbReference type="Pfam" id="PF01910"/>
    </source>
</evidence>
<dbReference type="EMBL" id="CP002278">
    <property type="protein sequence ID" value="ADP78029.1"/>
    <property type="molecule type" value="Genomic_DNA"/>
</dbReference>
<comment type="similarity">
    <text evidence="1">Belongs to the UPF0045 family.</text>
</comment>
<sequence>MIIAEISVVPVGTNSTSLSEYIAAAVSKIKEKNIKYKVSSMGTQVEVKDLEELFEVVKAAHEAVINKGADRVYTTVTIDDRRDVDKSLEERVDAVKEKLK</sequence>
<organism evidence="3 4">
    <name type="scientific">Methanothermus fervidus (strain ATCC 43054 / DSM 2088 / JCM 10308 / V24 S)</name>
    <dbReference type="NCBI Taxonomy" id="523846"/>
    <lineage>
        <taxon>Archaea</taxon>
        <taxon>Methanobacteriati</taxon>
        <taxon>Methanobacteriota</taxon>
        <taxon>Methanomada group</taxon>
        <taxon>Methanobacteria</taxon>
        <taxon>Methanobacteriales</taxon>
        <taxon>Methanothermaceae</taxon>
        <taxon>Methanothermus</taxon>
    </lineage>
</organism>
<feature type="domain" description="Thiamine-binding protein" evidence="2">
    <location>
        <begin position="4"/>
        <end position="96"/>
    </location>
</feature>
<dbReference type="InterPro" id="IPR051614">
    <property type="entry name" value="UPF0045_domain"/>
</dbReference>